<reference evidence="1 2" key="1">
    <citation type="submission" date="2024-06" db="EMBL/GenBank/DDBJ databases">
        <authorList>
            <person name="Kaempfer P."/>
            <person name="Viver T."/>
        </authorList>
    </citation>
    <scope>NUCLEOTIDE SEQUENCE [LARGE SCALE GENOMIC DNA]</scope>
    <source>
        <strain evidence="1 2">ST-119</strain>
    </source>
</reference>
<evidence type="ECO:0000313" key="2">
    <source>
        <dbReference type="Proteomes" id="UP001629156"/>
    </source>
</evidence>
<sequence>MFYHAELERSLKEDLQWLRNNIDYVKNLERDIKDKNNEDLAIYLEPANNSEIRKVIYIINIFLQLIERINLRKAGNNDFKHLEIETNNVLRSLYLPSLQKVYRNLSDYLVNSLEDNLENTVDFSKAEI</sequence>
<dbReference type="Proteomes" id="UP001629156">
    <property type="component" value="Unassembled WGS sequence"/>
</dbReference>
<organism evidence="1 2">
    <name type="scientific">Flavobacterium rhizosphaerae</name>
    <dbReference type="NCBI Taxonomy" id="3163298"/>
    <lineage>
        <taxon>Bacteria</taxon>
        <taxon>Pseudomonadati</taxon>
        <taxon>Bacteroidota</taxon>
        <taxon>Flavobacteriia</taxon>
        <taxon>Flavobacteriales</taxon>
        <taxon>Flavobacteriaceae</taxon>
        <taxon>Flavobacterium</taxon>
    </lineage>
</organism>
<evidence type="ECO:0000313" key="1">
    <source>
        <dbReference type="EMBL" id="MFL9843443.1"/>
    </source>
</evidence>
<keyword evidence="2" id="KW-1185">Reference proteome</keyword>
<comment type="caution">
    <text evidence="1">The sequence shown here is derived from an EMBL/GenBank/DDBJ whole genome shotgun (WGS) entry which is preliminary data.</text>
</comment>
<dbReference type="RefSeq" id="WP_408083693.1">
    <property type="nucleotide sequence ID" value="NZ_JBELPZ010000002.1"/>
</dbReference>
<proteinExistence type="predicted"/>
<accession>A0ABW8YTF7</accession>
<name>A0ABW8YTF7_9FLAO</name>
<gene>
    <name evidence="1" type="ORF">ABS766_03315</name>
</gene>
<dbReference type="EMBL" id="JBELPZ010000002">
    <property type="protein sequence ID" value="MFL9843443.1"/>
    <property type="molecule type" value="Genomic_DNA"/>
</dbReference>
<protein>
    <submittedName>
        <fullName evidence="1">Uncharacterized protein</fullName>
    </submittedName>
</protein>